<dbReference type="PANTHER" id="PTHR13479">
    <property type="entry name" value="30S RIBOSOMAL PROTEIN S18"/>
    <property type="match status" value="1"/>
</dbReference>
<dbReference type="AlphaFoldDB" id="A0A2H0C394"/>
<dbReference type="GO" id="GO:0022627">
    <property type="term" value="C:cytosolic small ribosomal subunit"/>
    <property type="evidence" value="ECO:0007669"/>
    <property type="project" value="TreeGrafter"/>
</dbReference>
<comment type="caution">
    <text evidence="5">The sequence shown here is derived from an EMBL/GenBank/DDBJ whole genome shotgun (WGS) entry which is preliminary data.</text>
</comment>
<dbReference type="Pfam" id="PF01084">
    <property type="entry name" value="Ribosomal_S18"/>
    <property type="match status" value="1"/>
</dbReference>
<name>A0A2H0C394_9BACT</name>
<comment type="similarity">
    <text evidence="1 4">Belongs to the bacterial ribosomal protein bS18 family.</text>
</comment>
<evidence type="ECO:0000256" key="2">
    <source>
        <dbReference type="ARBA" id="ARBA00022980"/>
    </source>
</evidence>
<keyword evidence="2 4" id="KW-0689">Ribosomal protein</keyword>
<evidence type="ECO:0000256" key="3">
    <source>
        <dbReference type="ARBA" id="ARBA00023274"/>
    </source>
</evidence>
<dbReference type="NCBIfam" id="TIGR00165">
    <property type="entry name" value="S18"/>
    <property type="match status" value="1"/>
</dbReference>
<sequence>MSRCFFCKFNTNPTIHEIENLDKFISPRKKILHREKTNVCAKHQRSLTKVIKHARFLALIPFVSYQGVK</sequence>
<dbReference type="PRINTS" id="PR00974">
    <property type="entry name" value="RIBOSOMALS18"/>
</dbReference>
<gene>
    <name evidence="5" type="primary">rpsR</name>
    <name evidence="5" type="ORF">COW96_02815</name>
</gene>
<reference evidence="5 6" key="1">
    <citation type="submission" date="2017-09" db="EMBL/GenBank/DDBJ databases">
        <title>Depth-based differentiation of microbial function through sediment-hosted aquifers and enrichment of novel symbionts in the deep terrestrial subsurface.</title>
        <authorList>
            <person name="Probst A.J."/>
            <person name="Ladd B."/>
            <person name="Jarett J.K."/>
            <person name="Geller-Mcgrath D.E."/>
            <person name="Sieber C.M."/>
            <person name="Emerson J.B."/>
            <person name="Anantharaman K."/>
            <person name="Thomas B.C."/>
            <person name="Malmstrom R."/>
            <person name="Stieglmeier M."/>
            <person name="Klingl A."/>
            <person name="Woyke T."/>
            <person name="Ryan C.M."/>
            <person name="Banfield J.F."/>
        </authorList>
    </citation>
    <scope>NUCLEOTIDE SEQUENCE [LARGE SCALE GENOMIC DNA]</scope>
    <source>
        <strain evidence="5">CG22_combo_CG10-13_8_21_14_all_33_16</strain>
    </source>
</reference>
<dbReference type="Proteomes" id="UP000230802">
    <property type="component" value="Unassembled WGS sequence"/>
</dbReference>
<protein>
    <submittedName>
        <fullName evidence="5">30S ribosomal protein S18</fullName>
    </submittedName>
</protein>
<dbReference type="GO" id="GO:0003735">
    <property type="term" value="F:structural constituent of ribosome"/>
    <property type="evidence" value="ECO:0007669"/>
    <property type="project" value="InterPro"/>
</dbReference>
<organism evidence="5 6">
    <name type="scientific">Candidatus Roizmanbacteria bacterium CG22_combo_CG10-13_8_21_14_all_33_16</name>
    <dbReference type="NCBI Taxonomy" id="1974859"/>
    <lineage>
        <taxon>Bacteria</taxon>
        <taxon>Candidatus Roizmaniibacteriota</taxon>
    </lineage>
</organism>
<evidence type="ECO:0000256" key="4">
    <source>
        <dbReference type="RuleBase" id="RU003910"/>
    </source>
</evidence>
<keyword evidence="3 4" id="KW-0687">Ribonucleoprotein</keyword>
<dbReference type="EMBL" id="PCTD01000123">
    <property type="protein sequence ID" value="PIP64387.1"/>
    <property type="molecule type" value="Genomic_DNA"/>
</dbReference>
<dbReference type="Gene3D" id="4.10.640.10">
    <property type="entry name" value="Ribosomal protein S18"/>
    <property type="match status" value="1"/>
</dbReference>
<dbReference type="GO" id="GO:0070181">
    <property type="term" value="F:small ribosomal subunit rRNA binding"/>
    <property type="evidence" value="ECO:0007669"/>
    <property type="project" value="TreeGrafter"/>
</dbReference>
<evidence type="ECO:0000256" key="1">
    <source>
        <dbReference type="ARBA" id="ARBA00005589"/>
    </source>
</evidence>
<accession>A0A2H0C394</accession>
<evidence type="ECO:0000313" key="5">
    <source>
        <dbReference type="EMBL" id="PIP64387.1"/>
    </source>
</evidence>
<dbReference type="InterPro" id="IPR001648">
    <property type="entry name" value="Ribosomal_bS18"/>
</dbReference>
<dbReference type="SUPFAM" id="SSF46911">
    <property type="entry name" value="Ribosomal protein S18"/>
    <property type="match status" value="1"/>
</dbReference>
<dbReference type="InterPro" id="IPR036870">
    <property type="entry name" value="Ribosomal_bS18_sf"/>
</dbReference>
<dbReference type="PANTHER" id="PTHR13479:SF40">
    <property type="entry name" value="SMALL RIBOSOMAL SUBUNIT PROTEIN BS18M"/>
    <property type="match status" value="1"/>
</dbReference>
<proteinExistence type="inferred from homology"/>
<evidence type="ECO:0000313" key="6">
    <source>
        <dbReference type="Proteomes" id="UP000230802"/>
    </source>
</evidence>
<dbReference type="GO" id="GO:0006412">
    <property type="term" value="P:translation"/>
    <property type="evidence" value="ECO:0007669"/>
    <property type="project" value="InterPro"/>
</dbReference>